<organism evidence="11 12">
    <name type="scientific">Mesorhabditis spiculigera</name>
    <dbReference type="NCBI Taxonomy" id="96644"/>
    <lineage>
        <taxon>Eukaryota</taxon>
        <taxon>Metazoa</taxon>
        <taxon>Ecdysozoa</taxon>
        <taxon>Nematoda</taxon>
        <taxon>Chromadorea</taxon>
        <taxon>Rhabditida</taxon>
        <taxon>Rhabditina</taxon>
        <taxon>Rhabditomorpha</taxon>
        <taxon>Rhabditoidea</taxon>
        <taxon>Rhabditidae</taxon>
        <taxon>Mesorhabditinae</taxon>
        <taxon>Mesorhabditis</taxon>
    </lineage>
</organism>
<proteinExistence type="inferred from homology"/>
<evidence type="ECO:0000256" key="4">
    <source>
        <dbReference type="ARBA" id="ARBA00022660"/>
    </source>
</evidence>
<dbReference type="PANTHER" id="PTHR13099">
    <property type="entry name" value="NADH-UBIQUINONE OXIDOREDUCTASE SUBUNIT B14.5B"/>
    <property type="match status" value="1"/>
</dbReference>
<evidence type="ECO:0000313" key="11">
    <source>
        <dbReference type="EMBL" id="CAJ0576497.1"/>
    </source>
</evidence>
<keyword evidence="3" id="KW-0813">Transport</keyword>
<feature type="non-terminal residue" evidence="11">
    <location>
        <position position="1"/>
    </location>
</feature>
<keyword evidence="6" id="KW-0999">Mitochondrion inner membrane</keyword>
<keyword evidence="7" id="KW-0249">Electron transport</keyword>
<keyword evidence="5" id="KW-0812">Transmembrane</keyword>
<evidence type="ECO:0000256" key="6">
    <source>
        <dbReference type="ARBA" id="ARBA00022792"/>
    </source>
</evidence>
<keyword evidence="4" id="KW-0679">Respiratory chain</keyword>
<keyword evidence="9" id="KW-0496">Mitochondrion</keyword>
<comment type="similarity">
    <text evidence="2">Belongs to the complex I NDUFC2 subunit family.</text>
</comment>
<keyword evidence="12" id="KW-1185">Reference proteome</keyword>
<evidence type="ECO:0000256" key="2">
    <source>
        <dbReference type="ARBA" id="ARBA00008674"/>
    </source>
</evidence>
<evidence type="ECO:0000313" key="12">
    <source>
        <dbReference type="Proteomes" id="UP001177023"/>
    </source>
</evidence>
<name>A0AA36G1Y2_9BILA</name>
<accession>A0AA36G1Y2</accession>
<dbReference type="InterPro" id="IPR009423">
    <property type="entry name" value="NDUC2"/>
</dbReference>
<evidence type="ECO:0000256" key="9">
    <source>
        <dbReference type="ARBA" id="ARBA00023128"/>
    </source>
</evidence>
<evidence type="ECO:0000256" key="1">
    <source>
        <dbReference type="ARBA" id="ARBA00004298"/>
    </source>
</evidence>
<dbReference type="GO" id="GO:0006120">
    <property type="term" value="P:mitochondrial electron transport, NADH to ubiquinone"/>
    <property type="evidence" value="ECO:0007669"/>
    <property type="project" value="InterPro"/>
</dbReference>
<dbReference type="Pfam" id="PF06374">
    <property type="entry name" value="NDUF_C2"/>
    <property type="match status" value="1"/>
</dbReference>
<dbReference type="PANTHER" id="PTHR13099:SF0">
    <property type="entry name" value="NADH DEHYDROGENASE [UBIQUINONE] 1 SUBUNIT C2-RELATED"/>
    <property type="match status" value="1"/>
</dbReference>
<dbReference type="AlphaFoldDB" id="A0AA36G1Y2"/>
<dbReference type="GO" id="GO:0005743">
    <property type="term" value="C:mitochondrial inner membrane"/>
    <property type="evidence" value="ECO:0007669"/>
    <property type="project" value="UniProtKB-SubCell"/>
</dbReference>
<evidence type="ECO:0000256" key="8">
    <source>
        <dbReference type="ARBA" id="ARBA00022989"/>
    </source>
</evidence>
<protein>
    <recommendedName>
        <fullName evidence="13">NADH dehydrogenase [ubiquinone] 1 subunit C2</fullName>
    </recommendedName>
</protein>
<evidence type="ECO:0000256" key="3">
    <source>
        <dbReference type="ARBA" id="ARBA00022448"/>
    </source>
</evidence>
<gene>
    <name evidence="11" type="ORF">MSPICULIGERA_LOCUS14788</name>
</gene>
<keyword evidence="10" id="KW-0472">Membrane</keyword>
<sequence length="141" mass="16675">MAERTRADPREIKRRESHLRAAVRHRELRDPFTWEYRWKMAGTIAGLGAASAHAYNIWTRKPWYYAAFPRLAAISALGYVGYCAGVLREHHNKTRDAIVEHYISLHPEDFDHIKDRNGRPWSNVLLPWYPHRSQYTKYDAK</sequence>
<keyword evidence="8" id="KW-1133">Transmembrane helix</keyword>
<reference evidence="11" key="1">
    <citation type="submission" date="2023-06" db="EMBL/GenBank/DDBJ databases">
        <authorList>
            <person name="Delattre M."/>
        </authorList>
    </citation>
    <scope>NUCLEOTIDE SEQUENCE</scope>
    <source>
        <strain evidence="11">AF72</strain>
    </source>
</reference>
<dbReference type="EMBL" id="CATQJA010002644">
    <property type="protein sequence ID" value="CAJ0576497.1"/>
    <property type="molecule type" value="Genomic_DNA"/>
</dbReference>
<comment type="caution">
    <text evidence="11">The sequence shown here is derived from an EMBL/GenBank/DDBJ whole genome shotgun (WGS) entry which is preliminary data.</text>
</comment>
<evidence type="ECO:0000256" key="10">
    <source>
        <dbReference type="ARBA" id="ARBA00023136"/>
    </source>
</evidence>
<comment type="subcellular location">
    <subcellularLocation>
        <location evidence="1">Mitochondrion inner membrane</location>
        <topology evidence="1">Single-pass membrane protein</topology>
        <orientation evidence="1">Matrix side</orientation>
    </subcellularLocation>
</comment>
<evidence type="ECO:0000256" key="5">
    <source>
        <dbReference type="ARBA" id="ARBA00022692"/>
    </source>
</evidence>
<evidence type="ECO:0008006" key="13">
    <source>
        <dbReference type="Google" id="ProtNLM"/>
    </source>
</evidence>
<dbReference type="Proteomes" id="UP001177023">
    <property type="component" value="Unassembled WGS sequence"/>
</dbReference>
<evidence type="ECO:0000256" key="7">
    <source>
        <dbReference type="ARBA" id="ARBA00022982"/>
    </source>
</evidence>